<evidence type="ECO:0000313" key="2">
    <source>
        <dbReference type="Proteomes" id="UP001497472"/>
    </source>
</evidence>
<evidence type="ECO:0000313" key="1">
    <source>
        <dbReference type="EMBL" id="CAK1551843.1"/>
    </source>
</evidence>
<keyword evidence="2" id="KW-1185">Reference proteome</keyword>
<proteinExistence type="predicted"/>
<accession>A0AAV1JUQ3</accession>
<dbReference type="Proteomes" id="UP001497472">
    <property type="component" value="Unassembled WGS sequence"/>
</dbReference>
<reference evidence="1 2" key="1">
    <citation type="submission" date="2023-11" db="EMBL/GenBank/DDBJ databases">
        <authorList>
            <person name="Okamura Y."/>
        </authorList>
    </citation>
    <scope>NUCLEOTIDE SEQUENCE [LARGE SCALE GENOMIC DNA]</scope>
</reference>
<gene>
    <name evidence="1" type="ORF">LNINA_LOCUS10945</name>
</gene>
<dbReference type="EMBL" id="CAVLEF010000132">
    <property type="protein sequence ID" value="CAK1551843.1"/>
    <property type="molecule type" value="Genomic_DNA"/>
</dbReference>
<name>A0AAV1JUQ3_9NEOP</name>
<protein>
    <submittedName>
        <fullName evidence="1">Uncharacterized protein</fullName>
    </submittedName>
</protein>
<dbReference type="AlphaFoldDB" id="A0AAV1JUQ3"/>
<comment type="caution">
    <text evidence="1">The sequence shown here is derived from an EMBL/GenBank/DDBJ whole genome shotgun (WGS) entry which is preliminary data.</text>
</comment>
<sequence>MIAKRSFRVPSWHKQDWEGGNLVGIQSRAAVKARPGGSLTELLVSFLELFQRTASELIRLTLRVRAAQPCTHLAHNPFIKLHWLGEVPK</sequence>
<organism evidence="1 2">
    <name type="scientific">Leptosia nina</name>
    <dbReference type="NCBI Taxonomy" id="320188"/>
    <lineage>
        <taxon>Eukaryota</taxon>
        <taxon>Metazoa</taxon>
        <taxon>Ecdysozoa</taxon>
        <taxon>Arthropoda</taxon>
        <taxon>Hexapoda</taxon>
        <taxon>Insecta</taxon>
        <taxon>Pterygota</taxon>
        <taxon>Neoptera</taxon>
        <taxon>Endopterygota</taxon>
        <taxon>Lepidoptera</taxon>
        <taxon>Glossata</taxon>
        <taxon>Ditrysia</taxon>
        <taxon>Papilionoidea</taxon>
        <taxon>Pieridae</taxon>
        <taxon>Pierinae</taxon>
        <taxon>Leptosia</taxon>
    </lineage>
</organism>